<reference evidence="1" key="1">
    <citation type="submission" date="2021-02" db="EMBL/GenBank/DDBJ databases">
        <authorList>
            <person name="Johnson B.J."/>
            <person name="Isenhart S.H."/>
            <person name="Brown D.K."/>
            <person name="Kleven A.S."/>
            <person name="Bohn B.R."/>
            <person name="Martinez L.A."/>
            <person name="Garcia C.A."/>
            <person name="Zack K.M."/>
            <person name="Garlena R.A."/>
            <person name="Russell D.A."/>
            <person name="Jacobs-Sera D."/>
            <person name="Hatfull G.F."/>
        </authorList>
    </citation>
    <scope>NUCLEOTIDE SEQUENCE</scope>
</reference>
<accession>A0A8A5LUC4</accession>
<dbReference type="Proteomes" id="UP000664925">
    <property type="component" value="Segment"/>
</dbReference>
<dbReference type="EMBL" id="MW601223">
    <property type="protein sequence ID" value="QTF82114.1"/>
    <property type="molecule type" value="Genomic_DNA"/>
</dbReference>
<sequence>MGRGLDAAGPYRRLSEWLAEDDRFKLAALTAYALRLDPVVLLTEADPRLNAVRYAAADVVAEARRSAEEKNKPRRRG</sequence>
<gene>
    <name evidence="1" type="primary">17</name>
    <name evidence="1" type="ORF">SEA_PRAIRIE_17</name>
</gene>
<keyword evidence="2" id="KW-1185">Reference proteome</keyword>
<name>A0A8A5LUC4_9CAUD</name>
<proteinExistence type="predicted"/>
<evidence type="ECO:0000313" key="1">
    <source>
        <dbReference type="EMBL" id="QTF82114.1"/>
    </source>
</evidence>
<organism evidence="1 2">
    <name type="scientific">Arthrobacter phage Prairie</name>
    <dbReference type="NCBI Taxonomy" id="2816463"/>
    <lineage>
        <taxon>Viruses</taxon>
        <taxon>Duplodnaviria</taxon>
        <taxon>Heunggongvirae</taxon>
        <taxon>Uroviricota</taxon>
        <taxon>Caudoviricetes</taxon>
        <taxon>Berryhillviridae</taxon>
        <taxon>Lilmacvirus</taxon>
        <taxon>Lilmacvirus prairie</taxon>
    </lineage>
</organism>
<evidence type="ECO:0000313" key="2">
    <source>
        <dbReference type="Proteomes" id="UP000664925"/>
    </source>
</evidence>
<protein>
    <submittedName>
        <fullName evidence="1">Uncharacterized protein</fullName>
    </submittedName>
</protein>